<dbReference type="PROSITE" id="PS00958">
    <property type="entry name" value="TRANSALDOLASE_2"/>
    <property type="match status" value="1"/>
</dbReference>
<dbReference type="PIRSF" id="PIRSF036915">
    <property type="entry name" value="Trnald_Bac_Plnt"/>
    <property type="match status" value="1"/>
</dbReference>
<dbReference type="RefSeq" id="WP_102952252.1">
    <property type="nucleotide sequence ID" value="NZ_CP024847.1"/>
</dbReference>
<feature type="active site" description="Schiff-base intermediate with substrate" evidence="11">
    <location>
        <position position="140"/>
    </location>
</feature>
<dbReference type="PROSITE" id="PS01054">
    <property type="entry name" value="TRANSALDOLASE_1"/>
    <property type="match status" value="1"/>
</dbReference>
<comment type="catalytic activity">
    <reaction evidence="10 11">
        <text>D-sedoheptulose 7-phosphate + D-glyceraldehyde 3-phosphate = D-erythrose 4-phosphate + beta-D-fructose 6-phosphate</text>
        <dbReference type="Rhea" id="RHEA:17053"/>
        <dbReference type="ChEBI" id="CHEBI:16897"/>
        <dbReference type="ChEBI" id="CHEBI:57483"/>
        <dbReference type="ChEBI" id="CHEBI:57634"/>
        <dbReference type="ChEBI" id="CHEBI:59776"/>
        <dbReference type="EC" id="2.2.1.2"/>
    </reaction>
</comment>
<dbReference type="AlphaFoldDB" id="A0A2I7N932"/>
<dbReference type="GO" id="GO:0004801">
    <property type="term" value="F:transaldolase activity"/>
    <property type="evidence" value="ECO:0007669"/>
    <property type="project" value="UniProtKB-UniRule"/>
</dbReference>
<organism evidence="12 13">
    <name type="scientific">Aquella oligotrophica</name>
    <dbReference type="NCBI Taxonomy" id="2067065"/>
    <lineage>
        <taxon>Bacteria</taxon>
        <taxon>Pseudomonadati</taxon>
        <taxon>Pseudomonadota</taxon>
        <taxon>Betaproteobacteria</taxon>
        <taxon>Neisseriales</taxon>
        <taxon>Neisseriaceae</taxon>
        <taxon>Aquella</taxon>
    </lineage>
</organism>
<keyword evidence="13" id="KW-1185">Reference proteome</keyword>
<keyword evidence="6 11" id="KW-0963">Cytoplasm</keyword>
<comment type="subcellular location">
    <subcellularLocation>
        <location evidence="2 11">Cytoplasm</location>
    </subcellularLocation>
</comment>
<dbReference type="InterPro" id="IPR001585">
    <property type="entry name" value="TAL/FSA"/>
</dbReference>
<evidence type="ECO:0000256" key="3">
    <source>
        <dbReference type="ARBA" id="ARBA00004857"/>
    </source>
</evidence>
<keyword evidence="8 11" id="KW-0570">Pentose shunt</keyword>
<comment type="function">
    <text evidence="1 11">Transaldolase is important for the balance of metabolites in the pentose-phosphate pathway.</text>
</comment>
<keyword evidence="9 11" id="KW-0704">Schiff base</keyword>
<dbReference type="EC" id="2.2.1.2" evidence="5 11"/>
<dbReference type="Pfam" id="PF00923">
    <property type="entry name" value="TAL_FSA"/>
    <property type="match status" value="1"/>
</dbReference>
<protein>
    <recommendedName>
        <fullName evidence="5 11">Transaldolase</fullName>
        <ecNumber evidence="5 11">2.2.1.2</ecNumber>
    </recommendedName>
</protein>
<dbReference type="Proteomes" id="UP000236655">
    <property type="component" value="Chromosome"/>
</dbReference>
<dbReference type="KEGG" id="nba:CUN60_11900"/>
<evidence type="ECO:0000256" key="11">
    <source>
        <dbReference type="HAMAP-Rule" id="MF_00493"/>
    </source>
</evidence>
<evidence type="ECO:0000256" key="1">
    <source>
        <dbReference type="ARBA" id="ARBA00003518"/>
    </source>
</evidence>
<evidence type="ECO:0000256" key="2">
    <source>
        <dbReference type="ARBA" id="ARBA00004496"/>
    </source>
</evidence>
<dbReference type="HAMAP" id="MF_00493">
    <property type="entry name" value="Transaldolase_2"/>
    <property type="match status" value="1"/>
</dbReference>
<evidence type="ECO:0000256" key="9">
    <source>
        <dbReference type="ARBA" id="ARBA00023270"/>
    </source>
</evidence>
<keyword evidence="7 11" id="KW-0808">Transferase</keyword>
<proteinExistence type="inferred from homology"/>
<gene>
    <name evidence="11 12" type="primary">tal</name>
    <name evidence="12" type="ORF">CUN60_11900</name>
</gene>
<dbReference type="InterPro" id="IPR018225">
    <property type="entry name" value="Transaldolase_AS"/>
</dbReference>
<evidence type="ECO:0000256" key="8">
    <source>
        <dbReference type="ARBA" id="ARBA00023126"/>
    </source>
</evidence>
<dbReference type="GO" id="GO:0006098">
    <property type="term" value="P:pentose-phosphate shunt"/>
    <property type="evidence" value="ECO:0007669"/>
    <property type="project" value="UniProtKB-UniRule"/>
</dbReference>
<evidence type="ECO:0000256" key="6">
    <source>
        <dbReference type="ARBA" id="ARBA00022490"/>
    </source>
</evidence>
<name>A0A2I7N932_9NEIS</name>
<dbReference type="UniPathway" id="UPA00115">
    <property type="reaction ID" value="UER00414"/>
</dbReference>
<dbReference type="GO" id="GO:0005975">
    <property type="term" value="P:carbohydrate metabolic process"/>
    <property type="evidence" value="ECO:0007669"/>
    <property type="project" value="InterPro"/>
</dbReference>
<dbReference type="Gene3D" id="3.20.20.70">
    <property type="entry name" value="Aldolase class I"/>
    <property type="match status" value="1"/>
</dbReference>
<dbReference type="PANTHER" id="PTHR10683:SF31">
    <property type="entry name" value="TRANSALDOLASE"/>
    <property type="match status" value="1"/>
</dbReference>
<dbReference type="NCBIfam" id="TIGR00876">
    <property type="entry name" value="tal_mycobact"/>
    <property type="match status" value="1"/>
</dbReference>
<evidence type="ECO:0000256" key="4">
    <source>
        <dbReference type="ARBA" id="ARBA00008426"/>
    </source>
</evidence>
<evidence type="ECO:0000256" key="10">
    <source>
        <dbReference type="ARBA" id="ARBA00048810"/>
    </source>
</evidence>
<accession>A0A2I7N932</accession>
<dbReference type="OrthoDB" id="9809101at2"/>
<dbReference type="InterPro" id="IPR004732">
    <property type="entry name" value="Transaldolase_2"/>
</dbReference>
<dbReference type="GO" id="GO:0005737">
    <property type="term" value="C:cytoplasm"/>
    <property type="evidence" value="ECO:0007669"/>
    <property type="project" value="UniProtKB-SubCell"/>
</dbReference>
<sequence length="353" mass="39048">MTSKIATVSQYGQKIWVDNISREFLNSGALAKMVKEDQIAGVTSNPAIFFKAISSDLRYQEQLTQLKTQNLTPLERYEQMAISDIREACQIMSALYQSSDKEDGYVSLEVSPHLAHNKEGTVKSALELWNAVGKPNLMIKVPATKEGIAAFEELVTLGINVNITLLFSLSQVNAVWDAYITGLEKRSSKGLPVSGIKTVASFFLSRVDSAIDDKLPTNLQGKTAINLAKQAYLDYLAIFHGERFKKLKSQGAFSQYLLWASTGTKNKAYSDVLYVEELIGPETINTVPDATLDAFRDHGVAAERLTNDIEKADKVLKEVEATGINLEELGNKLQIDGLKLFDDAFDQLLELVK</sequence>
<evidence type="ECO:0000256" key="5">
    <source>
        <dbReference type="ARBA" id="ARBA00013151"/>
    </source>
</evidence>
<dbReference type="CDD" id="cd00955">
    <property type="entry name" value="Transaldolase_like"/>
    <property type="match status" value="1"/>
</dbReference>
<dbReference type="PANTHER" id="PTHR10683">
    <property type="entry name" value="TRANSALDOLASE"/>
    <property type="match status" value="1"/>
</dbReference>
<comment type="similarity">
    <text evidence="4 11">Belongs to the transaldolase family. Type 2 subfamily.</text>
</comment>
<reference evidence="13" key="1">
    <citation type="submission" date="2017-11" db="EMBL/GenBank/DDBJ databases">
        <authorList>
            <person name="Chan K.G."/>
            <person name="Lee L.S."/>
        </authorList>
    </citation>
    <scope>NUCLEOTIDE SEQUENCE [LARGE SCALE GENOMIC DNA]</scope>
    <source>
        <strain evidence="13">DSM 100970</strain>
    </source>
</reference>
<comment type="pathway">
    <text evidence="3 11">Carbohydrate degradation; pentose phosphate pathway; D-glyceraldehyde 3-phosphate and beta-D-fructose 6-phosphate from D-ribose 5-phosphate and D-xylulose 5-phosphate (non-oxidative stage): step 2/3.</text>
</comment>
<dbReference type="SUPFAM" id="SSF51569">
    <property type="entry name" value="Aldolase"/>
    <property type="match status" value="1"/>
</dbReference>
<dbReference type="NCBIfam" id="NF002881">
    <property type="entry name" value="PRK03343.1"/>
    <property type="match status" value="1"/>
</dbReference>
<dbReference type="EMBL" id="CP024847">
    <property type="protein sequence ID" value="AUR52966.1"/>
    <property type="molecule type" value="Genomic_DNA"/>
</dbReference>
<evidence type="ECO:0000256" key="7">
    <source>
        <dbReference type="ARBA" id="ARBA00022679"/>
    </source>
</evidence>
<evidence type="ECO:0000313" key="12">
    <source>
        <dbReference type="EMBL" id="AUR52966.1"/>
    </source>
</evidence>
<evidence type="ECO:0000313" key="13">
    <source>
        <dbReference type="Proteomes" id="UP000236655"/>
    </source>
</evidence>
<dbReference type="InterPro" id="IPR013785">
    <property type="entry name" value="Aldolase_TIM"/>
</dbReference>